<evidence type="ECO:0000313" key="3">
    <source>
        <dbReference type="Proteomes" id="UP001327560"/>
    </source>
</evidence>
<proteinExistence type="predicted"/>
<dbReference type="EMBL" id="CP136896">
    <property type="protein sequence ID" value="WOL12976.1"/>
    <property type="molecule type" value="Genomic_DNA"/>
</dbReference>
<evidence type="ECO:0000313" key="2">
    <source>
        <dbReference type="EMBL" id="WOL12976.1"/>
    </source>
</evidence>
<reference evidence="2 3" key="1">
    <citation type="submission" date="2023-10" db="EMBL/GenBank/DDBJ databases">
        <title>Chromosome-scale genome assembly provides insights into flower coloration mechanisms of Canna indica.</title>
        <authorList>
            <person name="Li C."/>
        </authorList>
    </citation>
    <scope>NUCLEOTIDE SEQUENCE [LARGE SCALE GENOMIC DNA]</scope>
    <source>
        <tissue evidence="2">Flower</tissue>
    </source>
</reference>
<feature type="compositionally biased region" description="Basic residues" evidence="1">
    <location>
        <begin position="47"/>
        <end position="67"/>
    </location>
</feature>
<name>A0AAQ3QKZ2_9LILI</name>
<feature type="compositionally biased region" description="Basic residues" evidence="1">
    <location>
        <begin position="1"/>
        <end position="11"/>
    </location>
</feature>
<dbReference type="AlphaFoldDB" id="A0AAQ3QKZ2"/>
<feature type="region of interest" description="Disordered" evidence="1">
    <location>
        <begin position="1"/>
        <end position="98"/>
    </location>
</feature>
<dbReference type="PANTHER" id="PTHR36385">
    <property type="entry name" value="OS07G0562900 PROTEIN"/>
    <property type="match status" value="1"/>
</dbReference>
<keyword evidence="3" id="KW-1185">Reference proteome</keyword>
<accession>A0AAQ3QKZ2</accession>
<sequence length="98" mass="10854">MAKNRNKKGKKKDGAVSMDVSSEAVSDAPQPMDTTEGKTSSSALDRKGKKVVPMKRSKNVRKLKRIARAIVTSEKGEEKETKQKSKMLRVQSAKSLYD</sequence>
<protein>
    <submittedName>
        <fullName evidence="2">Uncharacterized protein</fullName>
    </submittedName>
</protein>
<organism evidence="2 3">
    <name type="scientific">Canna indica</name>
    <name type="common">Indian-shot</name>
    <dbReference type="NCBI Taxonomy" id="4628"/>
    <lineage>
        <taxon>Eukaryota</taxon>
        <taxon>Viridiplantae</taxon>
        <taxon>Streptophyta</taxon>
        <taxon>Embryophyta</taxon>
        <taxon>Tracheophyta</taxon>
        <taxon>Spermatophyta</taxon>
        <taxon>Magnoliopsida</taxon>
        <taxon>Liliopsida</taxon>
        <taxon>Zingiberales</taxon>
        <taxon>Cannaceae</taxon>
        <taxon>Canna</taxon>
    </lineage>
</organism>
<gene>
    <name evidence="2" type="ORF">Cni_G21745</name>
</gene>
<evidence type="ECO:0000256" key="1">
    <source>
        <dbReference type="SAM" id="MobiDB-lite"/>
    </source>
</evidence>
<feature type="compositionally biased region" description="Basic and acidic residues" evidence="1">
    <location>
        <begin position="74"/>
        <end position="83"/>
    </location>
</feature>
<dbReference type="PANTHER" id="PTHR36385:SF1">
    <property type="entry name" value="OS07G0562900 PROTEIN"/>
    <property type="match status" value="1"/>
</dbReference>
<dbReference type="Proteomes" id="UP001327560">
    <property type="component" value="Chromosome 7"/>
</dbReference>